<dbReference type="GO" id="GO:0005737">
    <property type="term" value="C:cytoplasm"/>
    <property type="evidence" value="ECO:0007669"/>
    <property type="project" value="TreeGrafter"/>
</dbReference>
<accession>A0A563F0I1</accession>
<dbReference type="InterPro" id="IPR050275">
    <property type="entry name" value="PGM_Phosphatase"/>
</dbReference>
<dbReference type="Gene3D" id="3.40.50.1240">
    <property type="entry name" value="Phosphoglycerate mutase-like"/>
    <property type="match status" value="1"/>
</dbReference>
<comment type="caution">
    <text evidence="1">The sequence shown here is derived from an EMBL/GenBank/DDBJ whole genome shotgun (WGS) entry which is preliminary data.</text>
</comment>
<dbReference type="PANTHER" id="PTHR48100">
    <property type="entry name" value="BROAD-SPECIFICITY PHOSPHATASE YOR283W-RELATED"/>
    <property type="match status" value="1"/>
</dbReference>
<dbReference type="SUPFAM" id="SSF53254">
    <property type="entry name" value="Phosphoglycerate mutase-like"/>
    <property type="match status" value="1"/>
</dbReference>
<dbReference type="InterPro" id="IPR029033">
    <property type="entry name" value="His_PPase_superfam"/>
</dbReference>
<dbReference type="Pfam" id="PF00300">
    <property type="entry name" value="His_Phos_1"/>
    <property type="match status" value="1"/>
</dbReference>
<reference evidence="1 2" key="1">
    <citation type="submission" date="2019-07" db="EMBL/GenBank/DDBJ databases">
        <title>Lentzea xizangensis sp. nov., isolated from Qinghai-Tibetan Plateau Soils.</title>
        <authorList>
            <person name="Huang J."/>
        </authorList>
    </citation>
    <scope>NUCLEOTIDE SEQUENCE [LARGE SCALE GENOMIC DNA]</scope>
    <source>
        <strain evidence="1 2">FXJ1.1311</strain>
    </source>
</reference>
<dbReference type="OrthoDB" id="9781415at2"/>
<dbReference type="CDD" id="cd07067">
    <property type="entry name" value="HP_PGM_like"/>
    <property type="match status" value="1"/>
</dbReference>
<dbReference type="RefSeq" id="WP_146349886.1">
    <property type="nucleotide sequence ID" value="NZ_VOBR01000003.1"/>
</dbReference>
<sequence>MSAALVLIRHAQSVPPRSGVPDDPDRPLTSAGEAAARALVPELAALNPAAVLSSPLRRAIQTVQPTADHLGLPVITRHELREWDSGLVPSDDYADDYARAWADPAGRAGGGESLDELSARALAALRRIEREHPGRTVLIGSHGTFVSRALAALGHDVDWPFSRAMPMPAIYRVTIGVQ</sequence>
<dbReference type="PANTHER" id="PTHR48100:SF1">
    <property type="entry name" value="HISTIDINE PHOSPHATASE FAMILY PROTEIN-RELATED"/>
    <property type="match status" value="1"/>
</dbReference>
<dbReference type="InterPro" id="IPR013078">
    <property type="entry name" value="His_Pase_superF_clade-1"/>
</dbReference>
<gene>
    <name evidence="1" type="ORF">FKR81_05850</name>
</gene>
<dbReference type="EMBL" id="VOBR01000003">
    <property type="protein sequence ID" value="TWP53475.1"/>
    <property type="molecule type" value="Genomic_DNA"/>
</dbReference>
<dbReference type="GO" id="GO:0016791">
    <property type="term" value="F:phosphatase activity"/>
    <property type="evidence" value="ECO:0007669"/>
    <property type="project" value="TreeGrafter"/>
</dbReference>
<proteinExistence type="predicted"/>
<protein>
    <submittedName>
        <fullName evidence="1">Histidine phosphatase family protein</fullName>
    </submittedName>
</protein>
<keyword evidence="2" id="KW-1185">Reference proteome</keyword>
<dbReference type="Proteomes" id="UP000316639">
    <property type="component" value="Unassembled WGS sequence"/>
</dbReference>
<name>A0A563F0I1_9PSEU</name>
<dbReference type="SMART" id="SM00855">
    <property type="entry name" value="PGAM"/>
    <property type="match status" value="1"/>
</dbReference>
<evidence type="ECO:0000313" key="2">
    <source>
        <dbReference type="Proteomes" id="UP000316639"/>
    </source>
</evidence>
<evidence type="ECO:0000313" key="1">
    <source>
        <dbReference type="EMBL" id="TWP53475.1"/>
    </source>
</evidence>
<dbReference type="AlphaFoldDB" id="A0A563F0I1"/>
<organism evidence="1 2">
    <name type="scientific">Lentzea tibetensis</name>
    <dbReference type="NCBI Taxonomy" id="2591470"/>
    <lineage>
        <taxon>Bacteria</taxon>
        <taxon>Bacillati</taxon>
        <taxon>Actinomycetota</taxon>
        <taxon>Actinomycetes</taxon>
        <taxon>Pseudonocardiales</taxon>
        <taxon>Pseudonocardiaceae</taxon>
        <taxon>Lentzea</taxon>
    </lineage>
</organism>